<dbReference type="AlphaFoldDB" id="A0A0P9CSF0"/>
<reference evidence="7 8" key="1">
    <citation type="submission" date="2015-09" db="EMBL/GenBank/DDBJ databases">
        <title>Draft genome sequence of Kouleothrix aurantiaca JCM 19913.</title>
        <authorList>
            <person name="Hemp J."/>
        </authorList>
    </citation>
    <scope>NUCLEOTIDE SEQUENCE [LARGE SCALE GENOMIC DNA]</scope>
    <source>
        <strain evidence="7 8">COM-B</strain>
    </source>
</reference>
<dbReference type="InterPro" id="IPR029061">
    <property type="entry name" value="THDP-binding"/>
</dbReference>
<feature type="domain" description="Dehydrogenase E1 component" evidence="6">
    <location>
        <begin position="4"/>
        <end position="245"/>
    </location>
</feature>
<dbReference type="GO" id="GO:0005829">
    <property type="term" value="C:cytosol"/>
    <property type="evidence" value="ECO:0007669"/>
    <property type="project" value="TreeGrafter"/>
</dbReference>
<dbReference type="Gene3D" id="3.40.50.12470">
    <property type="match status" value="1"/>
</dbReference>
<dbReference type="GO" id="GO:0030976">
    <property type="term" value="F:thiamine pyrophosphate binding"/>
    <property type="evidence" value="ECO:0007669"/>
    <property type="project" value="InterPro"/>
</dbReference>
<dbReference type="PANTHER" id="PTHR23152:SF4">
    <property type="entry name" value="2-OXOADIPATE DEHYDROGENASE COMPLEX COMPONENT E1"/>
    <property type="match status" value="1"/>
</dbReference>
<dbReference type="PATRIC" id="fig|186479.3.peg.4475"/>
<feature type="non-terminal residue" evidence="7">
    <location>
        <position position="375"/>
    </location>
</feature>
<dbReference type="SUPFAM" id="SSF52518">
    <property type="entry name" value="Thiamin diphosphate-binding fold (THDP-binding)"/>
    <property type="match status" value="2"/>
</dbReference>
<evidence type="ECO:0000259" key="6">
    <source>
        <dbReference type="Pfam" id="PF00676"/>
    </source>
</evidence>
<dbReference type="Gene3D" id="3.40.50.970">
    <property type="match status" value="1"/>
</dbReference>
<evidence type="ECO:0000256" key="3">
    <source>
        <dbReference type="ARBA" id="ARBA00023002"/>
    </source>
</evidence>
<dbReference type="EC" id="1.2.4.2" evidence="2"/>
<organism evidence="7 8">
    <name type="scientific">Kouleothrix aurantiaca</name>
    <dbReference type="NCBI Taxonomy" id="186479"/>
    <lineage>
        <taxon>Bacteria</taxon>
        <taxon>Bacillati</taxon>
        <taxon>Chloroflexota</taxon>
        <taxon>Chloroflexia</taxon>
        <taxon>Chloroflexales</taxon>
        <taxon>Roseiflexineae</taxon>
        <taxon>Roseiflexaceae</taxon>
        <taxon>Kouleothrix</taxon>
    </lineage>
</organism>
<dbReference type="Proteomes" id="UP000050509">
    <property type="component" value="Unassembled WGS sequence"/>
</dbReference>
<evidence type="ECO:0000256" key="4">
    <source>
        <dbReference type="ARBA" id="ARBA00023052"/>
    </source>
</evidence>
<dbReference type="PANTHER" id="PTHR23152">
    <property type="entry name" value="2-OXOGLUTARATE DEHYDROGENASE"/>
    <property type="match status" value="1"/>
</dbReference>
<comment type="caution">
    <text evidence="7">The sequence shown here is derived from an EMBL/GenBank/DDBJ whole genome shotgun (WGS) entry which is preliminary data.</text>
</comment>
<accession>A0A0P9CSF0</accession>
<proteinExistence type="predicted"/>
<dbReference type="InterPro" id="IPR001017">
    <property type="entry name" value="DH_E1"/>
</dbReference>
<evidence type="ECO:0000313" key="8">
    <source>
        <dbReference type="Proteomes" id="UP000050509"/>
    </source>
</evidence>
<feature type="region of interest" description="Disordered" evidence="5">
    <location>
        <begin position="227"/>
        <end position="257"/>
    </location>
</feature>
<evidence type="ECO:0000313" key="7">
    <source>
        <dbReference type="EMBL" id="KPV48952.1"/>
    </source>
</evidence>
<dbReference type="GO" id="GO:0006099">
    <property type="term" value="P:tricarboxylic acid cycle"/>
    <property type="evidence" value="ECO:0007669"/>
    <property type="project" value="TreeGrafter"/>
</dbReference>
<name>A0A0P9CSF0_9CHLR</name>
<comment type="cofactor">
    <cofactor evidence="1">
        <name>thiamine diphosphate</name>
        <dbReference type="ChEBI" id="CHEBI:58937"/>
    </cofactor>
</comment>
<gene>
    <name evidence="7" type="ORF">SE17_35315</name>
</gene>
<dbReference type="EMBL" id="LJCR01002285">
    <property type="protein sequence ID" value="KPV48952.1"/>
    <property type="molecule type" value="Genomic_DNA"/>
</dbReference>
<keyword evidence="3" id="KW-0560">Oxidoreductase</keyword>
<evidence type="ECO:0000256" key="2">
    <source>
        <dbReference type="ARBA" id="ARBA00012280"/>
    </source>
</evidence>
<keyword evidence="4" id="KW-0786">Thiamine pyrophosphate</keyword>
<dbReference type="GO" id="GO:0045252">
    <property type="term" value="C:oxoglutarate dehydrogenase complex"/>
    <property type="evidence" value="ECO:0007669"/>
    <property type="project" value="TreeGrafter"/>
</dbReference>
<dbReference type="GO" id="GO:0004591">
    <property type="term" value="F:oxoglutarate dehydrogenase (succinyl-transferring) activity"/>
    <property type="evidence" value="ECO:0007669"/>
    <property type="project" value="UniProtKB-EC"/>
</dbReference>
<dbReference type="Pfam" id="PF00676">
    <property type="entry name" value="E1_dh"/>
    <property type="match status" value="1"/>
</dbReference>
<feature type="compositionally biased region" description="Basic and acidic residues" evidence="5">
    <location>
        <begin position="228"/>
        <end position="249"/>
    </location>
</feature>
<evidence type="ECO:0000256" key="1">
    <source>
        <dbReference type="ARBA" id="ARBA00001964"/>
    </source>
</evidence>
<sequence>GSVGWAGDVKYHLGAQRTYRESGIDAMPITLAPNPSHLEFVNPVVEGRARAAQEKRDRPGAPEQSDKASLAILLHGDAAFPGQGVVAETLNMSRLIGYRTGGTIHIITNNQIGFTTEPSDSRSTLYASDLAKGFEVPIVHVNADDVEACIAVARMAYAYRETFGRDFVIDLVGYRRWGHNEGDEPAFTQPTMYAKIATHPTVRQIWAERMAEVGLVSAEEAAQMQADVTERLQEARREAETKPHEDRRPKPAPPGLARNAHTAVAAEKLQAMNAALLNRPAGFTINNRLERTLERRRTAFDQANAIDWGHAEALAFASILADGVPIRLTGQDSERGTFSHRHAVLRDSTTGQTYTPLPRLPHAKASFAIYNSPLS</sequence>
<feature type="non-terminal residue" evidence="7">
    <location>
        <position position="1"/>
    </location>
</feature>
<dbReference type="InterPro" id="IPR011603">
    <property type="entry name" value="2oxoglutarate_DH_E1"/>
</dbReference>
<protein>
    <recommendedName>
        <fullName evidence="2">oxoglutarate dehydrogenase (succinyl-transferring)</fullName>
        <ecNumber evidence="2">1.2.4.2</ecNumber>
    </recommendedName>
</protein>
<keyword evidence="8" id="KW-1185">Reference proteome</keyword>
<evidence type="ECO:0000256" key="5">
    <source>
        <dbReference type="SAM" id="MobiDB-lite"/>
    </source>
</evidence>